<dbReference type="Pfam" id="PF18480">
    <property type="entry name" value="DUF5615"/>
    <property type="match status" value="1"/>
</dbReference>
<reference evidence="2 3" key="1">
    <citation type="journal article" date="2003" name="DNA Res.">
        <title>Structural analysis of four large plasmids harboring in a unicellular cyanobacterium, Synechocystis sp. PCC 6803.</title>
        <authorList>
            <person name="Kaneko T."/>
            <person name="Nakamura Y."/>
            <person name="Sasamoto S."/>
            <person name="Watanabe A."/>
            <person name="Kohara M."/>
            <person name="Matsumoto M."/>
            <person name="Shimpo S."/>
            <person name="Yamada M."/>
            <person name="Tabata S."/>
        </authorList>
    </citation>
    <scope>NUCLEOTIDE SEQUENCE [LARGE SCALE GENOMIC DNA]</scope>
    <source>
        <strain evidence="3">ATCC 27184 / PCC 6803 / Kazusa</strain>
    </source>
</reference>
<dbReference type="KEGG" id="syn:sll8011"/>
<accession>Q6ZE81</accession>
<dbReference type="AlphaFoldDB" id="Q6ZE81"/>
<organism evidence="2 3">
    <name type="scientific">Synechocystis sp. (strain ATCC 27184 / PCC 6803 / Kazusa)</name>
    <dbReference type="NCBI Taxonomy" id="1111708"/>
    <lineage>
        <taxon>Bacteria</taxon>
        <taxon>Bacillati</taxon>
        <taxon>Cyanobacteriota</taxon>
        <taxon>Cyanophyceae</taxon>
        <taxon>Synechococcales</taxon>
        <taxon>Merismopediaceae</taxon>
        <taxon>Synechocystis</taxon>
    </lineage>
</organism>
<protein>
    <recommendedName>
        <fullName evidence="1">DUF5615 domain-containing protein</fullName>
    </recommendedName>
</protein>
<gene>
    <name evidence="2" type="ordered locus">sll8011</name>
</gene>
<dbReference type="InParanoid" id="Q6ZE81"/>
<proteinExistence type="predicted"/>
<dbReference type="EMBL" id="AP004312">
    <property type="protein sequence ID" value="BAD02019.1"/>
    <property type="molecule type" value="Genomic_DNA"/>
</dbReference>
<dbReference type="EnsemblBacteria" id="BAD02019">
    <property type="protein sequence ID" value="BAD02019"/>
    <property type="gene ID" value="BAD02019"/>
</dbReference>
<dbReference type="InterPro" id="IPR041049">
    <property type="entry name" value="DUF5615"/>
</dbReference>
<evidence type="ECO:0000313" key="3">
    <source>
        <dbReference type="Proteomes" id="UP000001425"/>
    </source>
</evidence>
<feature type="domain" description="DUF5615" evidence="1">
    <location>
        <begin position="4"/>
        <end position="115"/>
    </location>
</feature>
<geneLocation type="plasmid" evidence="2 3">
    <name>pSYSG</name>
</geneLocation>
<keyword evidence="3" id="KW-1185">Reference proteome</keyword>
<name>Q6ZE81_SYNY3</name>
<evidence type="ECO:0000259" key="1">
    <source>
        <dbReference type="Pfam" id="PF18480"/>
    </source>
</evidence>
<dbReference type="Proteomes" id="UP000001425">
    <property type="component" value="Plasmid pSYSG"/>
</dbReference>
<keyword evidence="2" id="KW-0614">Plasmid</keyword>
<sequence>MLGFLLDEHISPVVAQQVISKAPDIEIYPLLTWQGGLYLGFPDEVILEAATTAQLVLVTYDQKTIPPILWTWGEQGQSHSGIIFVDYQSMPPQDFGSLVQALLKLWKDERERGWTDRLLYLKCS</sequence>
<evidence type="ECO:0000313" key="2">
    <source>
        <dbReference type="EMBL" id="BAD02019.1"/>
    </source>
</evidence>